<dbReference type="PRINTS" id="PR00941">
    <property type="entry name" value="CDATPASE"/>
</dbReference>
<evidence type="ECO:0000256" key="8">
    <source>
        <dbReference type="SAM" id="Phobius"/>
    </source>
</evidence>
<sequence>MNLKFKNEEKLEIIFIIVSSISLVLGFLLSIDYLSWISIIICGIPIFKECIEGLITEFDIKADLLVSIAIIASIIIGEIFAAGEIATIMAIGGFLEEYTVAKAQNQIKELAKMTPKTATRIKNGTEEKVPIEEVKIGDILKILPGESIPNDGIIINGETSINQATLTGESIPVDKTRNDEVYSGTINLYGSFTMKTTKISEDSSLQKLIKLVESSKPENANIVRAADKWATMIVVIAFTAAILTYLFTFEITRSVTILVVFCPCALVLATPTALMAAVSNLTKYGILVKNGESLEELAHIDEVIFDKTGTLTYGNPTVIRVISENPQEMMYLAASLESKSEHPLAKAIVKYYNNNDLAAVNEFKIHIGKGITGYINGVQIIAGNKKFLESKNIPLGSNENSSNGEIEIFVAKGNKIIGKIFLADTIRSNAKATIKNLKKLRIKTTLLTGDNENTAKSIANQVRIHNIKFNCLPEDKIQYIKDEQIRNHRVAMIGDGINDAPSLRKSNVGISMGNIGSDLSIESSNITLIKDNIENIPHLIEVSKKTIKTINISIGFALTLNIIAMALAILGILNPIEGALIHNIGSVIVIIYSSILVNYKSSKIDYRTQQFDVNKALNITMF</sequence>
<dbReference type="PANTHER" id="PTHR48085:SF5">
    <property type="entry name" value="CADMIUM_ZINC-TRANSPORTING ATPASE HMA4-RELATED"/>
    <property type="match status" value="1"/>
</dbReference>
<dbReference type="SFLD" id="SFLDS00003">
    <property type="entry name" value="Haloacid_Dehalogenase"/>
    <property type="match status" value="1"/>
</dbReference>
<keyword evidence="7 8" id="KW-0472">Membrane</keyword>
<dbReference type="PROSITE" id="PS00154">
    <property type="entry name" value="ATPASE_E1_E2"/>
    <property type="match status" value="1"/>
</dbReference>
<reference evidence="10 11" key="1">
    <citation type="submission" date="2018-11" db="EMBL/GenBank/DDBJ databases">
        <title>Genomic Encyclopedia of Type Strains, Phase IV (KMG-IV): sequencing the most valuable type-strain genomes for metagenomic binning, comparative biology and taxonomic classification.</title>
        <authorList>
            <person name="Goeker M."/>
        </authorList>
    </citation>
    <scope>NUCLEOTIDE SEQUENCE [LARGE SCALE GENOMIC DNA]</scope>
    <source>
        <strain evidence="10 11">DSM 11977</strain>
    </source>
</reference>
<dbReference type="NCBIfam" id="TIGR01494">
    <property type="entry name" value="ATPase_P-type"/>
    <property type="match status" value="1"/>
</dbReference>
<dbReference type="InterPro" id="IPR023298">
    <property type="entry name" value="ATPase_P-typ_TM_dom_sf"/>
</dbReference>
<comment type="caution">
    <text evidence="10">The sequence shown here is derived from an EMBL/GenBank/DDBJ whole genome shotgun (WGS) entry which is preliminary data.</text>
</comment>
<dbReference type="Gene3D" id="3.40.1110.10">
    <property type="entry name" value="Calcium-transporting ATPase, cytoplasmic domain N"/>
    <property type="match status" value="1"/>
</dbReference>
<dbReference type="GO" id="GO:0016887">
    <property type="term" value="F:ATP hydrolysis activity"/>
    <property type="evidence" value="ECO:0007669"/>
    <property type="project" value="InterPro"/>
</dbReference>
<dbReference type="InterPro" id="IPR036412">
    <property type="entry name" value="HAD-like_sf"/>
</dbReference>
<feature type="transmembrane region" description="Helical" evidence="8">
    <location>
        <begin position="64"/>
        <end position="95"/>
    </location>
</feature>
<dbReference type="SUPFAM" id="SSF81653">
    <property type="entry name" value="Calcium ATPase, transduction domain A"/>
    <property type="match status" value="1"/>
</dbReference>
<dbReference type="SUPFAM" id="SSF81665">
    <property type="entry name" value="Calcium ATPase, transmembrane domain M"/>
    <property type="match status" value="1"/>
</dbReference>
<evidence type="ECO:0000256" key="6">
    <source>
        <dbReference type="ARBA" id="ARBA00022989"/>
    </source>
</evidence>
<keyword evidence="3 8" id="KW-0812">Transmembrane</keyword>
<dbReference type="GO" id="GO:0005524">
    <property type="term" value="F:ATP binding"/>
    <property type="evidence" value="ECO:0007669"/>
    <property type="project" value="InterPro"/>
</dbReference>
<name>A0A3N5B4I6_9EURY</name>
<evidence type="ECO:0000256" key="2">
    <source>
        <dbReference type="ARBA" id="ARBA00006024"/>
    </source>
</evidence>
<dbReference type="Pfam" id="PF00122">
    <property type="entry name" value="E1-E2_ATPase"/>
    <property type="match status" value="1"/>
</dbReference>
<evidence type="ECO:0000256" key="3">
    <source>
        <dbReference type="ARBA" id="ARBA00022692"/>
    </source>
</evidence>
<dbReference type="InterPro" id="IPR001757">
    <property type="entry name" value="P_typ_ATPase"/>
</dbReference>
<gene>
    <name evidence="10" type="ORF">EDC42_0106</name>
</gene>
<dbReference type="PANTHER" id="PTHR48085">
    <property type="entry name" value="CADMIUM/ZINC-TRANSPORTING ATPASE HMA2-RELATED"/>
    <property type="match status" value="1"/>
</dbReference>
<feature type="transmembrane region" description="Helical" evidence="8">
    <location>
        <begin position="255"/>
        <end position="278"/>
    </location>
</feature>
<dbReference type="InterPro" id="IPR059000">
    <property type="entry name" value="ATPase_P-type_domA"/>
</dbReference>
<dbReference type="SFLD" id="SFLDG00002">
    <property type="entry name" value="C1.7:_P-type_atpase_like"/>
    <property type="match status" value="1"/>
</dbReference>
<keyword evidence="11" id="KW-1185">Reference proteome</keyword>
<evidence type="ECO:0000256" key="4">
    <source>
        <dbReference type="ARBA" id="ARBA00022723"/>
    </source>
</evidence>
<dbReference type="GO" id="GO:0019829">
    <property type="term" value="F:ATPase-coupled monoatomic cation transmembrane transporter activity"/>
    <property type="evidence" value="ECO:0007669"/>
    <property type="project" value="InterPro"/>
</dbReference>
<accession>A0A3N5B4I6</accession>
<organism evidence="10 11">
    <name type="scientific">Methanobrevibacter gottschalkii DSM 11977</name>
    <dbReference type="NCBI Taxonomy" id="1122229"/>
    <lineage>
        <taxon>Archaea</taxon>
        <taxon>Methanobacteriati</taxon>
        <taxon>Methanobacteriota</taxon>
        <taxon>Methanomada group</taxon>
        <taxon>Methanobacteria</taxon>
        <taxon>Methanobacteriales</taxon>
        <taxon>Methanobacteriaceae</taxon>
        <taxon>Methanobrevibacter</taxon>
    </lineage>
</organism>
<dbReference type="FunFam" id="2.70.150.10:FF:000002">
    <property type="entry name" value="Copper-transporting ATPase 1, putative"/>
    <property type="match status" value="1"/>
</dbReference>
<dbReference type="GO" id="GO:0016020">
    <property type="term" value="C:membrane"/>
    <property type="evidence" value="ECO:0007669"/>
    <property type="project" value="UniProtKB-SubCell"/>
</dbReference>
<dbReference type="NCBIfam" id="TIGR01525">
    <property type="entry name" value="ATPase-IB_hvy"/>
    <property type="match status" value="1"/>
</dbReference>
<protein>
    <submittedName>
        <fullName evidence="10">Copper/silver-translocating P-type ATPase</fullName>
    </submittedName>
</protein>
<proteinExistence type="inferred from homology"/>
<dbReference type="Proteomes" id="UP000271783">
    <property type="component" value="Unassembled WGS sequence"/>
</dbReference>
<evidence type="ECO:0000313" key="11">
    <source>
        <dbReference type="Proteomes" id="UP000271783"/>
    </source>
</evidence>
<dbReference type="AlphaFoldDB" id="A0A3N5B4I6"/>
<comment type="similarity">
    <text evidence="2">Belongs to the cation transport ATPase (P-type) (TC 3.A.3) family. Type IB subfamily.</text>
</comment>
<dbReference type="Gene3D" id="2.70.150.10">
    <property type="entry name" value="Calcium-transporting ATPase, cytoplasmic transduction domain A"/>
    <property type="match status" value="1"/>
</dbReference>
<comment type="subcellular location">
    <subcellularLocation>
        <location evidence="1">Membrane</location>
    </subcellularLocation>
</comment>
<dbReference type="InterPro" id="IPR051014">
    <property type="entry name" value="Cation_Transport_ATPase_IB"/>
</dbReference>
<feature type="transmembrane region" description="Helical" evidence="8">
    <location>
        <begin position="229"/>
        <end position="249"/>
    </location>
</feature>
<dbReference type="GO" id="GO:0046872">
    <property type="term" value="F:metal ion binding"/>
    <property type="evidence" value="ECO:0007669"/>
    <property type="project" value="UniProtKB-KW"/>
</dbReference>
<dbReference type="InterPro" id="IPR044492">
    <property type="entry name" value="P_typ_ATPase_HD_dom"/>
</dbReference>
<evidence type="ECO:0000256" key="7">
    <source>
        <dbReference type="ARBA" id="ARBA00023136"/>
    </source>
</evidence>
<keyword evidence="6 8" id="KW-1133">Transmembrane helix</keyword>
<dbReference type="SUPFAM" id="SSF56784">
    <property type="entry name" value="HAD-like"/>
    <property type="match status" value="1"/>
</dbReference>
<evidence type="ECO:0000313" key="10">
    <source>
        <dbReference type="EMBL" id="RPF52566.1"/>
    </source>
</evidence>
<keyword evidence="5" id="KW-1278">Translocase</keyword>
<dbReference type="EMBL" id="RKRG01000001">
    <property type="protein sequence ID" value="RPF52566.1"/>
    <property type="molecule type" value="Genomic_DNA"/>
</dbReference>
<dbReference type="SFLD" id="SFLDF00027">
    <property type="entry name" value="p-type_atpase"/>
    <property type="match status" value="1"/>
</dbReference>
<dbReference type="Pfam" id="PF00702">
    <property type="entry name" value="Hydrolase"/>
    <property type="match status" value="1"/>
</dbReference>
<dbReference type="RefSeq" id="WP_069575271.1">
    <property type="nucleotide sequence ID" value="NZ_RKRG01000001.1"/>
</dbReference>
<feature type="transmembrane region" description="Helical" evidence="8">
    <location>
        <begin position="552"/>
        <end position="573"/>
    </location>
</feature>
<dbReference type="NCBIfam" id="TIGR01511">
    <property type="entry name" value="ATPase-IB1_Cu"/>
    <property type="match status" value="1"/>
</dbReference>
<evidence type="ECO:0000256" key="5">
    <source>
        <dbReference type="ARBA" id="ARBA00022967"/>
    </source>
</evidence>
<dbReference type="InterPro" id="IPR018303">
    <property type="entry name" value="ATPase_P-typ_P_site"/>
</dbReference>
<dbReference type="Gene3D" id="3.40.50.1000">
    <property type="entry name" value="HAD superfamily/HAD-like"/>
    <property type="match status" value="1"/>
</dbReference>
<keyword evidence="4" id="KW-0479">Metal-binding</keyword>
<dbReference type="InterPro" id="IPR008250">
    <property type="entry name" value="ATPase_P-typ_transduc_dom_A_sf"/>
</dbReference>
<dbReference type="InterPro" id="IPR023299">
    <property type="entry name" value="ATPase_P-typ_cyto_dom_N"/>
</dbReference>
<evidence type="ECO:0000259" key="9">
    <source>
        <dbReference type="Pfam" id="PF00122"/>
    </source>
</evidence>
<evidence type="ECO:0000256" key="1">
    <source>
        <dbReference type="ARBA" id="ARBA00004370"/>
    </source>
</evidence>
<dbReference type="InterPro" id="IPR023214">
    <property type="entry name" value="HAD_sf"/>
</dbReference>
<feature type="domain" description="P-type ATPase A" evidence="9">
    <location>
        <begin position="112"/>
        <end position="213"/>
    </location>
</feature>
<feature type="transmembrane region" description="Helical" evidence="8">
    <location>
        <begin position="579"/>
        <end position="599"/>
    </location>
</feature>
<feature type="transmembrane region" description="Helical" evidence="8">
    <location>
        <begin position="12"/>
        <end position="31"/>
    </location>
</feature>
<dbReference type="InterPro" id="IPR027256">
    <property type="entry name" value="P-typ_ATPase_IB"/>
</dbReference>
<dbReference type="PRINTS" id="PR00119">
    <property type="entry name" value="CATATPASE"/>
</dbReference>